<organism evidence="1 2">
    <name type="scientific">Acidipila rosea</name>
    <dbReference type="NCBI Taxonomy" id="768535"/>
    <lineage>
        <taxon>Bacteria</taxon>
        <taxon>Pseudomonadati</taxon>
        <taxon>Acidobacteriota</taxon>
        <taxon>Terriglobia</taxon>
        <taxon>Terriglobales</taxon>
        <taxon>Acidobacteriaceae</taxon>
        <taxon>Acidipila</taxon>
    </lineage>
</organism>
<dbReference type="Proteomes" id="UP000295210">
    <property type="component" value="Unassembled WGS sequence"/>
</dbReference>
<dbReference type="EMBL" id="SMGK01000002">
    <property type="protein sequence ID" value="TCK74107.1"/>
    <property type="molecule type" value="Genomic_DNA"/>
</dbReference>
<dbReference type="AlphaFoldDB" id="A0A4R1L9R5"/>
<sequence>MIPGLRIETWVAQGLYAQLHHGVTVTIILL</sequence>
<gene>
    <name evidence="1" type="ORF">C7378_1727</name>
</gene>
<accession>A0A4R1L9R5</accession>
<name>A0A4R1L9R5_9BACT</name>
<evidence type="ECO:0000313" key="1">
    <source>
        <dbReference type="EMBL" id="TCK74107.1"/>
    </source>
</evidence>
<protein>
    <submittedName>
        <fullName evidence="1">Uncharacterized protein</fullName>
    </submittedName>
</protein>
<comment type="caution">
    <text evidence="1">The sequence shown here is derived from an EMBL/GenBank/DDBJ whole genome shotgun (WGS) entry which is preliminary data.</text>
</comment>
<keyword evidence="2" id="KW-1185">Reference proteome</keyword>
<evidence type="ECO:0000313" key="2">
    <source>
        <dbReference type="Proteomes" id="UP000295210"/>
    </source>
</evidence>
<reference evidence="1 2" key="1">
    <citation type="submission" date="2019-03" db="EMBL/GenBank/DDBJ databases">
        <title>Genomic Encyclopedia of Type Strains, Phase IV (KMG-IV): sequencing the most valuable type-strain genomes for metagenomic binning, comparative biology and taxonomic classification.</title>
        <authorList>
            <person name="Goeker M."/>
        </authorList>
    </citation>
    <scope>NUCLEOTIDE SEQUENCE [LARGE SCALE GENOMIC DNA]</scope>
    <source>
        <strain evidence="1 2">DSM 103428</strain>
    </source>
</reference>
<proteinExistence type="predicted"/>